<dbReference type="EMBL" id="JARBHB010000013">
    <property type="protein sequence ID" value="KAJ8870349.1"/>
    <property type="molecule type" value="Genomic_DNA"/>
</dbReference>
<evidence type="ECO:0008006" key="4">
    <source>
        <dbReference type="Google" id="ProtNLM"/>
    </source>
</evidence>
<proteinExistence type="predicted"/>
<gene>
    <name evidence="2" type="ORF">PR048_029370</name>
</gene>
<protein>
    <recommendedName>
        <fullName evidence="4">Alkylated DNA repair protein AlkB homologue 8 N-terminal domain-containing protein</fullName>
    </recommendedName>
</protein>
<feature type="compositionally biased region" description="Low complexity" evidence="1">
    <location>
        <begin position="48"/>
        <end position="59"/>
    </location>
</feature>
<keyword evidence="3" id="KW-1185">Reference proteome</keyword>
<accession>A0ABQ9GD52</accession>
<feature type="region of interest" description="Disordered" evidence="1">
    <location>
        <begin position="543"/>
        <end position="575"/>
    </location>
</feature>
<evidence type="ECO:0000313" key="2">
    <source>
        <dbReference type="EMBL" id="KAJ8870349.1"/>
    </source>
</evidence>
<dbReference type="Proteomes" id="UP001159363">
    <property type="component" value="Chromosome 12"/>
</dbReference>
<dbReference type="PANTHER" id="PTHR33332">
    <property type="entry name" value="REVERSE TRANSCRIPTASE DOMAIN-CONTAINING PROTEIN"/>
    <property type="match status" value="1"/>
</dbReference>
<sequence>MAALCPYGPAEQQHEVCFHTIFSHAKMRHPAGKRSTCTGVAGELRVNSSGSRTDSSSHSTTDKKETGETAMGERFKARLFDQLHFGMKLNESKTQINTYSRKTHSINFKYPVNNTVLQRKQRTKDLGILLDSKLYVHRHVHNLLTTANRTIDLIKYLTLSTSNYDSLQCLYYTLVRSILEYCSVVWNSITNADSNRIEKIQQKYFLTKKTWRWVCPAVVNRLLQSASGNMNKVGTFQLDCNSSGVRYLNYEHGANVNIIDLTGSSRDSRTASVGRTQAGHFDTTSPARTTTGFDYKGSSKSRCRKMGGVCVTMLCGLRAARGQAAADGEKPLQLWTQGASSAYIIRRKQSDVWRGSAYVASHYQFSPLTGRSDGNVCSGARAEDCGIKAPSAILESVILDDFTAAILDDATAAILNSTIIRKQCFGETKGGGVGSAREGGGEGSFACRHLCVTVARVRLSIELAWNSARDEAISRAFAAWWSDIDTIALKTLDRATRKKFHSSKPDRKMLELTKRLCRKETELLEQSEYGAALECKVKGKWEMPEKTRRPASSSGKIPTCENLGGGPSGNRSRGE</sequence>
<evidence type="ECO:0000256" key="1">
    <source>
        <dbReference type="SAM" id="MobiDB-lite"/>
    </source>
</evidence>
<reference evidence="2 3" key="1">
    <citation type="submission" date="2023-02" db="EMBL/GenBank/DDBJ databases">
        <title>LHISI_Scaffold_Assembly.</title>
        <authorList>
            <person name="Stuart O.P."/>
            <person name="Cleave R."/>
            <person name="Magrath M.J.L."/>
            <person name="Mikheyev A.S."/>
        </authorList>
    </citation>
    <scope>NUCLEOTIDE SEQUENCE [LARGE SCALE GENOMIC DNA]</scope>
    <source>
        <strain evidence="2">Daus_M_001</strain>
        <tissue evidence="2">Leg muscle</tissue>
    </source>
</reference>
<organism evidence="2 3">
    <name type="scientific">Dryococelus australis</name>
    <dbReference type="NCBI Taxonomy" id="614101"/>
    <lineage>
        <taxon>Eukaryota</taxon>
        <taxon>Metazoa</taxon>
        <taxon>Ecdysozoa</taxon>
        <taxon>Arthropoda</taxon>
        <taxon>Hexapoda</taxon>
        <taxon>Insecta</taxon>
        <taxon>Pterygota</taxon>
        <taxon>Neoptera</taxon>
        <taxon>Polyneoptera</taxon>
        <taxon>Phasmatodea</taxon>
        <taxon>Verophasmatodea</taxon>
        <taxon>Anareolatae</taxon>
        <taxon>Phasmatidae</taxon>
        <taxon>Eurycanthinae</taxon>
        <taxon>Dryococelus</taxon>
    </lineage>
</organism>
<feature type="region of interest" description="Disordered" evidence="1">
    <location>
        <begin position="44"/>
        <end position="69"/>
    </location>
</feature>
<name>A0ABQ9GD52_9NEOP</name>
<comment type="caution">
    <text evidence="2">The sequence shown here is derived from an EMBL/GenBank/DDBJ whole genome shotgun (WGS) entry which is preliminary data.</text>
</comment>
<evidence type="ECO:0000313" key="3">
    <source>
        <dbReference type="Proteomes" id="UP001159363"/>
    </source>
</evidence>
<feature type="compositionally biased region" description="Basic and acidic residues" evidence="1">
    <location>
        <begin position="60"/>
        <end position="69"/>
    </location>
</feature>